<feature type="transmembrane region" description="Helical" evidence="1">
    <location>
        <begin position="217"/>
        <end position="238"/>
    </location>
</feature>
<dbReference type="OrthoDB" id="2548432at2759"/>
<proteinExistence type="predicted"/>
<keyword evidence="1" id="KW-0472">Membrane</keyword>
<dbReference type="EMBL" id="KN833733">
    <property type="protein sequence ID" value="KIK22886.1"/>
    <property type="molecule type" value="Genomic_DNA"/>
</dbReference>
<organism evidence="2 3">
    <name type="scientific">Pisolithus microcarpus 441</name>
    <dbReference type="NCBI Taxonomy" id="765257"/>
    <lineage>
        <taxon>Eukaryota</taxon>
        <taxon>Fungi</taxon>
        <taxon>Dikarya</taxon>
        <taxon>Basidiomycota</taxon>
        <taxon>Agaricomycotina</taxon>
        <taxon>Agaricomycetes</taxon>
        <taxon>Agaricomycetidae</taxon>
        <taxon>Boletales</taxon>
        <taxon>Sclerodermatineae</taxon>
        <taxon>Pisolithaceae</taxon>
        <taxon>Pisolithus</taxon>
    </lineage>
</organism>
<feature type="transmembrane region" description="Helical" evidence="1">
    <location>
        <begin position="90"/>
        <end position="114"/>
    </location>
</feature>
<reference evidence="2 3" key="1">
    <citation type="submission" date="2014-04" db="EMBL/GenBank/DDBJ databases">
        <authorList>
            <consortium name="DOE Joint Genome Institute"/>
            <person name="Kuo A."/>
            <person name="Kohler A."/>
            <person name="Costa M.D."/>
            <person name="Nagy L.G."/>
            <person name="Floudas D."/>
            <person name="Copeland A."/>
            <person name="Barry K.W."/>
            <person name="Cichocki N."/>
            <person name="Veneault-Fourrey C."/>
            <person name="LaButti K."/>
            <person name="Lindquist E.A."/>
            <person name="Lipzen A."/>
            <person name="Lundell T."/>
            <person name="Morin E."/>
            <person name="Murat C."/>
            <person name="Sun H."/>
            <person name="Tunlid A."/>
            <person name="Henrissat B."/>
            <person name="Grigoriev I.V."/>
            <person name="Hibbett D.S."/>
            <person name="Martin F."/>
            <person name="Nordberg H.P."/>
            <person name="Cantor M.N."/>
            <person name="Hua S.X."/>
        </authorList>
    </citation>
    <scope>NUCLEOTIDE SEQUENCE [LARGE SCALE GENOMIC DNA]</scope>
    <source>
        <strain evidence="2 3">441</strain>
    </source>
</reference>
<feature type="transmembrane region" description="Helical" evidence="1">
    <location>
        <begin position="126"/>
        <end position="152"/>
    </location>
</feature>
<evidence type="ECO:0000256" key="1">
    <source>
        <dbReference type="SAM" id="Phobius"/>
    </source>
</evidence>
<protein>
    <submittedName>
        <fullName evidence="2">Uncharacterized protein</fullName>
    </submittedName>
</protein>
<dbReference type="HOGENOM" id="CLU_062759_0_0_1"/>
<evidence type="ECO:0000313" key="3">
    <source>
        <dbReference type="Proteomes" id="UP000054018"/>
    </source>
</evidence>
<name>A0A0C9Z1F5_9AGAM</name>
<keyword evidence="1" id="KW-0812">Transmembrane</keyword>
<dbReference type="AlphaFoldDB" id="A0A0C9Z1F5"/>
<reference evidence="3" key="2">
    <citation type="submission" date="2015-01" db="EMBL/GenBank/DDBJ databases">
        <title>Evolutionary Origins and Diversification of the Mycorrhizal Mutualists.</title>
        <authorList>
            <consortium name="DOE Joint Genome Institute"/>
            <consortium name="Mycorrhizal Genomics Consortium"/>
            <person name="Kohler A."/>
            <person name="Kuo A."/>
            <person name="Nagy L.G."/>
            <person name="Floudas D."/>
            <person name="Copeland A."/>
            <person name="Barry K.W."/>
            <person name="Cichocki N."/>
            <person name="Veneault-Fourrey C."/>
            <person name="LaButti K."/>
            <person name="Lindquist E.A."/>
            <person name="Lipzen A."/>
            <person name="Lundell T."/>
            <person name="Morin E."/>
            <person name="Murat C."/>
            <person name="Riley R."/>
            <person name="Ohm R."/>
            <person name="Sun H."/>
            <person name="Tunlid A."/>
            <person name="Henrissat B."/>
            <person name="Grigoriev I.V."/>
            <person name="Hibbett D.S."/>
            <person name="Martin F."/>
        </authorList>
    </citation>
    <scope>NUCLEOTIDE SEQUENCE [LARGE SCALE GENOMIC DNA]</scope>
    <source>
        <strain evidence="3">441</strain>
    </source>
</reference>
<gene>
    <name evidence="2" type="ORF">PISMIDRAFT_679742</name>
</gene>
<feature type="transmembrane region" description="Helical" evidence="1">
    <location>
        <begin position="55"/>
        <end position="78"/>
    </location>
</feature>
<feature type="transmembrane region" description="Helical" evidence="1">
    <location>
        <begin position="22"/>
        <end position="43"/>
    </location>
</feature>
<sequence>MADSEATIIAFVNTIRPVFPSIVLNAAFAACVFTLFVGLLALSTKESRRRLVFRLNVLAICLVLTMGTLTGLVTGKAIVDPFNLVSTNTFIATTIFLVFPPLLYDSILLTRLFALYPFSSTPATTLVKIFAFPFCIKCARVVVITIGVHGFVGLGTTTEALIQAESADWFRSPYLIAEWTMQIADNLYTVSLFLYNLHIRTSSMKRARSIAERIRQIFYISIANFVFPLIFNVTQIFFITTDRSPTTGGLLIVINNYVTVIGVLCATLWFSGSEWVRTRNELLPEHMLNTLKPTLGRDGVAGGMSGSPVASVGKGTVPHLTTDLDRGAVPKQLLTWEKESRHILV</sequence>
<feature type="transmembrane region" description="Helical" evidence="1">
    <location>
        <begin position="179"/>
        <end position="197"/>
    </location>
</feature>
<feature type="transmembrane region" description="Helical" evidence="1">
    <location>
        <begin position="250"/>
        <end position="270"/>
    </location>
</feature>
<keyword evidence="3" id="KW-1185">Reference proteome</keyword>
<keyword evidence="1" id="KW-1133">Transmembrane helix</keyword>
<dbReference type="Proteomes" id="UP000054018">
    <property type="component" value="Unassembled WGS sequence"/>
</dbReference>
<evidence type="ECO:0000313" key="2">
    <source>
        <dbReference type="EMBL" id="KIK22886.1"/>
    </source>
</evidence>
<accession>A0A0C9Z1F5</accession>